<proteinExistence type="predicted"/>
<dbReference type="RefSeq" id="WP_307480287.1">
    <property type="nucleotide sequence ID" value="NZ_JAUSUB010000048.1"/>
</dbReference>
<feature type="domain" description="PhnB-like" evidence="1">
    <location>
        <begin position="6"/>
        <end position="136"/>
    </location>
</feature>
<dbReference type="CDD" id="cd06588">
    <property type="entry name" value="PhnB_like"/>
    <property type="match status" value="1"/>
</dbReference>
<evidence type="ECO:0000259" key="1">
    <source>
        <dbReference type="Pfam" id="PF06983"/>
    </source>
</evidence>
<dbReference type="Proteomes" id="UP001238088">
    <property type="component" value="Unassembled WGS sequence"/>
</dbReference>
<sequence>MATVYLKLLFNKRAEEAAKFYTDLFEVGRIIKVTRYPKDRNECVVCGINPADAGVVMNVDFEIGSTLFTAINGKEGSKYDHSSSLSLLVYCKNHDEWKLLYEQLSCDGKIISTTIEDSERCQYVMIQDKFGVFWRLLISRTKQTQKVQPFLLFSEERSNGIVEVFRHYTQIFHASNRLTNNMIPSIKEEMNFSLENQSIVCGEVQVAPNFSEALSFIIICDSQAEVDYYWNKLNEGGDGYYRGESAWLVDKYGIWWQVITKELTDMMRETEHLEHSIKELEENDLINVKEIKERRQ</sequence>
<dbReference type="EMBL" id="JAUSUB010000048">
    <property type="protein sequence ID" value="MDQ0273755.1"/>
    <property type="molecule type" value="Genomic_DNA"/>
</dbReference>
<evidence type="ECO:0000313" key="2">
    <source>
        <dbReference type="EMBL" id="MDQ0273755.1"/>
    </source>
</evidence>
<evidence type="ECO:0000313" key="3">
    <source>
        <dbReference type="Proteomes" id="UP001238088"/>
    </source>
</evidence>
<dbReference type="InterPro" id="IPR029068">
    <property type="entry name" value="Glyas_Bleomycin-R_OHBP_Dase"/>
</dbReference>
<dbReference type="SUPFAM" id="SSF54593">
    <property type="entry name" value="Glyoxalase/Bleomycin resistance protein/Dihydroxybiphenyl dioxygenase"/>
    <property type="match status" value="2"/>
</dbReference>
<dbReference type="Gene3D" id="3.30.720.100">
    <property type="match status" value="1"/>
</dbReference>
<reference evidence="2 3" key="1">
    <citation type="submission" date="2023-07" db="EMBL/GenBank/DDBJ databases">
        <title>Genomic Encyclopedia of Type Strains, Phase IV (KMG-IV): sequencing the most valuable type-strain genomes for metagenomic binning, comparative biology and taxonomic classification.</title>
        <authorList>
            <person name="Goeker M."/>
        </authorList>
    </citation>
    <scope>NUCLEOTIDE SEQUENCE [LARGE SCALE GENOMIC DNA]</scope>
    <source>
        <strain evidence="2 3">DSM 23494</strain>
    </source>
</reference>
<comment type="caution">
    <text evidence="2">The sequence shown here is derived from an EMBL/GenBank/DDBJ whole genome shotgun (WGS) entry which is preliminary data.</text>
</comment>
<dbReference type="Gene3D" id="3.10.180.10">
    <property type="entry name" value="2,3-Dihydroxybiphenyl 1,2-Dioxygenase, domain 1"/>
    <property type="match status" value="1"/>
</dbReference>
<organism evidence="2 3">
    <name type="scientific">Cytobacillus purgationiresistens</name>
    <dbReference type="NCBI Taxonomy" id="863449"/>
    <lineage>
        <taxon>Bacteria</taxon>
        <taxon>Bacillati</taxon>
        <taxon>Bacillota</taxon>
        <taxon>Bacilli</taxon>
        <taxon>Bacillales</taxon>
        <taxon>Bacillaceae</taxon>
        <taxon>Cytobacillus</taxon>
    </lineage>
</organism>
<dbReference type="PANTHER" id="PTHR33990:SF4">
    <property type="entry name" value="PHNB-LIKE DOMAIN-CONTAINING PROTEIN"/>
    <property type="match status" value="1"/>
</dbReference>
<accession>A0ABU0AUT0</accession>
<gene>
    <name evidence="2" type="ORF">J2S17_005687</name>
</gene>
<protein>
    <submittedName>
        <fullName evidence="2">3-demethylubiquinone-9 3-methyltransferase (Glyoxalase superfamily)</fullName>
    </submittedName>
</protein>
<name>A0ABU0AUT0_9BACI</name>
<dbReference type="Gene3D" id="3.30.720.110">
    <property type="match status" value="1"/>
</dbReference>
<dbReference type="InterPro" id="IPR028973">
    <property type="entry name" value="PhnB-like"/>
</dbReference>
<dbReference type="PANTHER" id="PTHR33990">
    <property type="entry name" value="PROTEIN YJDN-RELATED"/>
    <property type="match status" value="1"/>
</dbReference>
<feature type="domain" description="PhnB-like" evidence="1">
    <location>
        <begin position="145"/>
        <end position="259"/>
    </location>
</feature>
<keyword evidence="3" id="KW-1185">Reference proteome</keyword>
<dbReference type="Pfam" id="PF06983">
    <property type="entry name" value="3-dmu-9_3-mt"/>
    <property type="match status" value="2"/>
</dbReference>